<feature type="transmembrane region" description="Helical" evidence="8">
    <location>
        <begin position="52"/>
        <end position="73"/>
    </location>
</feature>
<evidence type="ECO:0000256" key="7">
    <source>
        <dbReference type="ARBA" id="ARBA00023136"/>
    </source>
</evidence>
<comment type="subcellular location">
    <subcellularLocation>
        <location evidence="1">Endoplasmic reticulum membrane</location>
        <topology evidence="1">Multi-pass membrane protein</topology>
    </subcellularLocation>
</comment>
<reference evidence="9" key="1">
    <citation type="submission" date="2018-11" db="EMBL/GenBank/DDBJ databases">
        <authorList>
            <person name="Alioto T."/>
            <person name="Alioto T."/>
        </authorList>
    </citation>
    <scope>NUCLEOTIDE SEQUENCE</scope>
</reference>
<evidence type="ECO:0000313" key="10">
    <source>
        <dbReference type="Proteomes" id="UP000596742"/>
    </source>
</evidence>
<feature type="transmembrane region" description="Helical" evidence="8">
    <location>
        <begin position="25"/>
        <end position="46"/>
    </location>
</feature>
<dbReference type="GO" id="GO:0005789">
    <property type="term" value="C:endoplasmic reticulum membrane"/>
    <property type="evidence" value="ECO:0007669"/>
    <property type="project" value="UniProtKB-SubCell"/>
</dbReference>
<dbReference type="AlphaFoldDB" id="A0A8B6F591"/>
<evidence type="ECO:0000256" key="2">
    <source>
        <dbReference type="ARBA" id="ARBA00009950"/>
    </source>
</evidence>
<evidence type="ECO:0000256" key="6">
    <source>
        <dbReference type="ARBA" id="ARBA00022989"/>
    </source>
</evidence>
<name>A0A8B6F591_MYTGA</name>
<comment type="caution">
    <text evidence="9">The sequence shown here is derived from an EMBL/GenBank/DDBJ whole genome shotgun (WGS) entry which is preliminary data.</text>
</comment>
<feature type="transmembrane region" description="Helical" evidence="8">
    <location>
        <begin position="94"/>
        <end position="118"/>
    </location>
</feature>
<evidence type="ECO:0000256" key="8">
    <source>
        <dbReference type="SAM" id="Phobius"/>
    </source>
</evidence>
<keyword evidence="4 8" id="KW-0812">Transmembrane</keyword>
<sequence length="157" mass="18137">MPPKGKTGTKGLKQIEEENASTLKFYLYIILGVNVTYFILQCFLFWSSFTGGIITLSVFAVAINFGCYQFMSHMAGSKIDLNMSEGMSEHAKDILLYTCIVQSLSIISNYFWLIWLLIPGRAFYLLWINILGPWFFAPAPEQDEKKQKKMERKMKRH</sequence>
<comment type="similarity">
    <text evidence="2">Belongs to the TMEM208 family.</text>
</comment>
<dbReference type="OrthoDB" id="10012212at2759"/>
<dbReference type="PANTHER" id="PTHR13505:SF7">
    <property type="entry name" value="TRANSMEMBRANE PROTEIN 208"/>
    <property type="match status" value="1"/>
</dbReference>
<keyword evidence="6 8" id="KW-1133">Transmembrane helix</keyword>
<proteinExistence type="inferred from homology"/>
<protein>
    <recommendedName>
        <fullName evidence="3">Transmembrane protein 208</fullName>
    </recommendedName>
</protein>
<evidence type="ECO:0000256" key="1">
    <source>
        <dbReference type="ARBA" id="ARBA00004477"/>
    </source>
</evidence>
<feature type="transmembrane region" description="Helical" evidence="8">
    <location>
        <begin position="124"/>
        <end position="140"/>
    </location>
</feature>
<dbReference type="PANTHER" id="PTHR13505">
    <property type="entry name" value="TRANSMEMBRANE PROTEIN 208"/>
    <property type="match status" value="1"/>
</dbReference>
<gene>
    <name evidence="9" type="ORF">MGAL_10B029592</name>
</gene>
<evidence type="ECO:0000313" key="9">
    <source>
        <dbReference type="EMBL" id="VDI44877.1"/>
    </source>
</evidence>
<accession>A0A8B6F591</accession>
<dbReference type="GO" id="GO:0005773">
    <property type="term" value="C:vacuole"/>
    <property type="evidence" value="ECO:0007669"/>
    <property type="project" value="GOC"/>
</dbReference>
<keyword evidence="10" id="KW-1185">Reference proteome</keyword>
<dbReference type="InterPro" id="IPR008506">
    <property type="entry name" value="SND2/TMEM208"/>
</dbReference>
<dbReference type="EMBL" id="UYJE01006317">
    <property type="protein sequence ID" value="VDI44877.1"/>
    <property type="molecule type" value="Genomic_DNA"/>
</dbReference>
<dbReference type="Pfam" id="PF05620">
    <property type="entry name" value="TMEM208_SND2"/>
    <property type="match status" value="1"/>
</dbReference>
<keyword evidence="5" id="KW-0256">Endoplasmic reticulum</keyword>
<evidence type="ECO:0000256" key="4">
    <source>
        <dbReference type="ARBA" id="ARBA00022692"/>
    </source>
</evidence>
<evidence type="ECO:0000256" key="5">
    <source>
        <dbReference type="ARBA" id="ARBA00022824"/>
    </source>
</evidence>
<dbReference type="Proteomes" id="UP000596742">
    <property type="component" value="Unassembled WGS sequence"/>
</dbReference>
<evidence type="ECO:0000256" key="3">
    <source>
        <dbReference type="ARBA" id="ARBA00015033"/>
    </source>
</evidence>
<organism evidence="9 10">
    <name type="scientific">Mytilus galloprovincialis</name>
    <name type="common">Mediterranean mussel</name>
    <dbReference type="NCBI Taxonomy" id="29158"/>
    <lineage>
        <taxon>Eukaryota</taxon>
        <taxon>Metazoa</taxon>
        <taxon>Spiralia</taxon>
        <taxon>Lophotrochozoa</taxon>
        <taxon>Mollusca</taxon>
        <taxon>Bivalvia</taxon>
        <taxon>Autobranchia</taxon>
        <taxon>Pteriomorphia</taxon>
        <taxon>Mytilida</taxon>
        <taxon>Mytiloidea</taxon>
        <taxon>Mytilidae</taxon>
        <taxon>Mytilinae</taxon>
        <taxon>Mytilus</taxon>
    </lineage>
</organism>
<dbReference type="GO" id="GO:0006624">
    <property type="term" value="P:vacuolar protein processing"/>
    <property type="evidence" value="ECO:0007669"/>
    <property type="project" value="TreeGrafter"/>
</dbReference>
<keyword evidence="7 8" id="KW-0472">Membrane</keyword>